<dbReference type="Proteomes" id="UP000056732">
    <property type="component" value="Unassembled WGS sequence"/>
</dbReference>
<dbReference type="SUPFAM" id="SSF48484">
    <property type="entry name" value="Lipoxigenase"/>
    <property type="match status" value="1"/>
</dbReference>
<feature type="region of interest" description="Disordered" evidence="1">
    <location>
        <begin position="461"/>
        <end position="484"/>
    </location>
</feature>
<dbReference type="Gene3D" id="1.20.245.10">
    <property type="entry name" value="Lipoxygenase-1, Domain 5"/>
    <property type="match status" value="1"/>
</dbReference>
<evidence type="ECO:0000313" key="3">
    <source>
        <dbReference type="Proteomes" id="UP000056732"/>
    </source>
</evidence>
<reference evidence="2 3" key="1">
    <citation type="submission" date="2015-11" db="EMBL/GenBank/DDBJ databases">
        <title>Expanding the genomic diversity of Burkholderia species for the development of highly accurate diagnostics.</title>
        <authorList>
            <person name="Sahl J."/>
            <person name="Keim P."/>
            <person name="Wagner D."/>
        </authorList>
    </citation>
    <scope>NUCLEOTIDE SEQUENCE [LARGE SCALE GENOMIC DNA]</scope>
    <source>
        <strain evidence="2 3">MSMB1137WGS</strain>
    </source>
</reference>
<dbReference type="InterPro" id="IPR036226">
    <property type="entry name" value="LipOase_C_sf"/>
</dbReference>
<organism evidence="2 3">
    <name type="scientific">Burkholderia ubonensis</name>
    <dbReference type="NCBI Taxonomy" id="101571"/>
    <lineage>
        <taxon>Bacteria</taxon>
        <taxon>Pseudomonadati</taxon>
        <taxon>Pseudomonadota</taxon>
        <taxon>Betaproteobacteria</taxon>
        <taxon>Burkholderiales</taxon>
        <taxon>Burkholderiaceae</taxon>
        <taxon>Burkholderia</taxon>
        <taxon>Burkholderia cepacia complex</taxon>
    </lineage>
</organism>
<name>A0AAW3NAX7_9BURK</name>
<protein>
    <submittedName>
        <fullName evidence="2">Uncharacterized protein</fullName>
    </submittedName>
</protein>
<proteinExistence type="predicted"/>
<comment type="caution">
    <text evidence="2">The sequence shown here is derived from an EMBL/GenBank/DDBJ whole genome shotgun (WGS) entry which is preliminary data.</text>
</comment>
<gene>
    <name evidence="2" type="ORF">WK53_08580</name>
</gene>
<dbReference type="AlphaFoldDB" id="A0AAW3NAX7"/>
<evidence type="ECO:0000313" key="2">
    <source>
        <dbReference type="EMBL" id="KVT51897.1"/>
    </source>
</evidence>
<evidence type="ECO:0000256" key="1">
    <source>
        <dbReference type="SAM" id="MobiDB-lite"/>
    </source>
</evidence>
<dbReference type="EMBL" id="LPDO01000085">
    <property type="protein sequence ID" value="KVT51897.1"/>
    <property type="molecule type" value="Genomic_DNA"/>
</dbReference>
<feature type="compositionally biased region" description="Low complexity" evidence="1">
    <location>
        <begin position="469"/>
        <end position="480"/>
    </location>
</feature>
<dbReference type="Gene3D" id="3.10.450.60">
    <property type="match status" value="1"/>
</dbReference>
<sequence>MTITLIMFGKRGVVMKLGDLLKASGVVIGSTVVSRGTHALPLSASNPVLPQYDTMLGQLARATALTAERLIYTWTQSFPFTTGMPMAVGTPVPASELPAIDWLFKAGLMEATLLVNRLTSAPSAAPSLADQFIKDLRQLATIQTQLAQSNQTFQHWMNNPLAVVDSGAMQTTLLSIPTQLGQIETHAFTAFNAVIRAQQSHQCDNLSVYNVEFCTIPLPDIASKLRDDDFFVNMRLAGANLTLLRQVMVLPSKLALNNGRHQNVTGSNDSLKRHRIFRIITRRETRFCPSDAETGLASVIFNMCGPLDRNHQVRQLDFRHHLDLRALDCHTRLHQFALHFVAHVFACIARIAERLLSLLVKQDAGLRHIRFVGRCAHHAMYHPFGVDTGMGLHPEMLFTSLLSLMHLRITTLVGVLGRRRHFDDRRNEQHALQPIIWQTVPLLQEGNSKHSLQTYRRRRTHPLGSMAQSPPATATAARAPPSRPGNAGAWLRAFHFRIAHLPLHRRGCAPRPVLLLQLPLLRAMIAELNKSVWVALYKKATMVDLVASVTRECNERK</sequence>
<accession>A0AAW3NAX7</accession>